<dbReference type="SMART" id="SM00421">
    <property type="entry name" value="HTH_LUXR"/>
    <property type="match status" value="1"/>
</dbReference>
<dbReference type="InterPro" id="IPR029016">
    <property type="entry name" value="GAF-like_dom_sf"/>
</dbReference>
<dbReference type="PROSITE" id="PS50043">
    <property type="entry name" value="HTH_LUXR_2"/>
    <property type="match status" value="1"/>
</dbReference>
<evidence type="ECO:0000256" key="1">
    <source>
        <dbReference type="ARBA" id="ARBA00023015"/>
    </source>
</evidence>
<protein>
    <recommendedName>
        <fullName evidence="4">HTH luxR-type domain-containing protein</fullName>
    </recommendedName>
</protein>
<evidence type="ECO:0000313" key="5">
    <source>
        <dbReference type="EMBL" id="GED99983.1"/>
    </source>
</evidence>
<keyword evidence="6" id="KW-1185">Reference proteome</keyword>
<proteinExistence type="predicted"/>
<dbReference type="Pfam" id="PF01590">
    <property type="entry name" value="GAF"/>
    <property type="match status" value="1"/>
</dbReference>
<dbReference type="AlphaFoldDB" id="A0A7I9V487"/>
<dbReference type="PRINTS" id="PR00038">
    <property type="entry name" value="HTHLUXR"/>
</dbReference>
<keyword evidence="2" id="KW-0238">DNA-binding</keyword>
<dbReference type="Gene3D" id="3.30.450.40">
    <property type="match status" value="1"/>
</dbReference>
<dbReference type="InterPro" id="IPR000792">
    <property type="entry name" value="Tscrpt_reg_LuxR_C"/>
</dbReference>
<keyword evidence="1" id="KW-0805">Transcription regulation</keyword>
<dbReference type="InterPro" id="IPR016032">
    <property type="entry name" value="Sig_transdc_resp-reg_C-effctor"/>
</dbReference>
<evidence type="ECO:0000259" key="4">
    <source>
        <dbReference type="PROSITE" id="PS50043"/>
    </source>
</evidence>
<dbReference type="PANTHER" id="PTHR44688:SF16">
    <property type="entry name" value="DNA-BINDING TRANSCRIPTIONAL ACTIVATOR DEVR_DOSR"/>
    <property type="match status" value="1"/>
</dbReference>
<evidence type="ECO:0000256" key="2">
    <source>
        <dbReference type="ARBA" id="ARBA00023125"/>
    </source>
</evidence>
<dbReference type="Proteomes" id="UP000444960">
    <property type="component" value="Unassembled WGS sequence"/>
</dbReference>
<dbReference type="GO" id="GO:0003677">
    <property type="term" value="F:DNA binding"/>
    <property type="evidence" value="ECO:0007669"/>
    <property type="project" value="UniProtKB-KW"/>
</dbReference>
<sequence length="243" mass="26339">MVDGTDNLELFAFDGDVVGPLRGAMVDLGHGLGGRVLGRQRAAAVNDYVRSPLITHTYDAIIRAESLRAMVAAPIIVGRKHIGVLYAARRNPHDELGMSLDAVTDEARRIEQQLAVADVLATLRTDDEERDVAAWRARVQESHTRLRALAGSTTDDALRSQMLEIADALADDAPESEAAVRLTSREQDVLGLIAAGLSNAAVAEHLGIGVYTVKDHVKRLLVKLDASTRFEAVVNARRIRLIP</sequence>
<dbReference type="PROSITE" id="PS00622">
    <property type="entry name" value="HTH_LUXR_1"/>
    <property type="match status" value="1"/>
</dbReference>
<reference evidence="6" key="1">
    <citation type="submission" date="2019-06" db="EMBL/GenBank/DDBJ databases">
        <title>Gordonia isolated from sludge of a wastewater treatment plant.</title>
        <authorList>
            <person name="Tamura T."/>
            <person name="Aoyama K."/>
            <person name="Kang Y."/>
            <person name="Saito S."/>
            <person name="Akiyama N."/>
            <person name="Yazawa K."/>
            <person name="Gonoi T."/>
            <person name="Mikami Y."/>
        </authorList>
    </citation>
    <scope>NUCLEOTIDE SEQUENCE [LARGE SCALE GENOMIC DNA]</scope>
    <source>
        <strain evidence="6">NBRC 107696</strain>
    </source>
</reference>
<dbReference type="SUPFAM" id="SSF46894">
    <property type="entry name" value="C-terminal effector domain of the bipartite response regulators"/>
    <property type="match status" value="1"/>
</dbReference>
<dbReference type="EMBL" id="BJOV01000002">
    <property type="protein sequence ID" value="GED99983.1"/>
    <property type="molecule type" value="Genomic_DNA"/>
</dbReference>
<organism evidence="5 6">
    <name type="scientific">Gordonia spumicola</name>
    <dbReference type="NCBI Taxonomy" id="589161"/>
    <lineage>
        <taxon>Bacteria</taxon>
        <taxon>Bacillati</taxon>
        <taxon>Actinomycetota</taxon>
        <taxon>Actinomycetes</taxon>
        <taxon>Mycobacteriales</taxon>
        <taxon>Gordoniaceae</taxon>
        <taxon>Gordonia</taxon>
    </lineage>
</organism>
<comment type="caution">
    <text evidence="5">The sequence shown here is derived from an EMBL/GenBank/DDBJ whole genome shotgun (WGS) entry which is preliminary data.</text>
</comment>
<name>A0A7I9V487_9ACTN</name>
<feature type="domain" description="HTH luxR-type" evidence="4">
    <location>
        <begin position="175"/>
        <end position="240"/>
    </location>
</feature>
<dbReference type="Pfam" id="PF00196">
    <property type="entry name" value="GerE"/>
    <property type="match status" value="1"/>
</dbReference>
<keyword evidence="3" id="KW-0804">Transcription</keyword>
<evidence type="ECO:0000313" key="6">
    <source>
        <dbReference type="Proteomes" id="UP000444960"/>
    </source>
</evidence>
<gene>
    <name evidence="5" type="ORF">nbrc107696_04300</name>
</gene>
<dbReference type="SUPFAM" id="SSF55781">
    <property type="entry name" value="GAF domain-like"/>
    <property type="match status" value="1"/>
</dbReference>
<evidence type="ECO:0000256" key="3">
    <source>
        <dbReference type="ARBA" id="ARBA00023163"/>
    </source>
</evidence>
<dbReference type="GO" id="GO:0006355">
    <property type="term" value="P:regulation of DNA-templated transcription"/>
    <property type="evidence" value="ECO:0007669"/>
    <property type="project" value="InterPro"/>
</dbReference>
<dbReference type="PANTHER" id="PTHR44688">
    <property type="entry name" value="DNA-BINDING TRANSCRIPTIONAL ACTIVATOR DEVR_DOSR"/>
    <property type="match status" value="1"/>
</dbReference>
<dbReference type="Gene3D" id="1.10.10.10">
    <property type="entry name" value="Winged helix-like DNA-binding domain superfamily/Winged helix DNA-binding domain"/>
    <property type="match status" value="1"/>
</dbReference>
<dbReference type="CDD" id="cd06170">
    <property type="entry name" value="LuxR_C_like"/>
    <property type="match status" value="1"/>
</dbReference>
<accession>A0A7I9V487</accession>
<dbReference type="InterPro" id="IPR003018">
    <property type="entry name" value="GAF"/>
</dbReference>
<dbReference type="InterPro" id="IPR036388">
    <property type="entry name" value="WH-like_DNA-bd_sf"/>
</dbReference>